<organism evidence="1 2">
    <name type="scientific">Shimazuella alba</name>
    <dbReference type="NCBI Taxonomy" id="2690964"/>
    <lineage>
        <taxon>Bacteria</taxon>
        <taxon>Bacillati</taxon>
        <taxon>Bacillota</taxon>
        <taxon>Bacilli</taxon>
        <taxon>Bacillales</taxon>
        <taxon>Thermoactinomycetaceae</taxon>
        <taxon>Shimazuella</taxon>
    </lineage>
</organism>
<accession>A0A6I4VS83</accession>
<evidence type="ECO:0000313" key="2">
    <source>
        <dbReference type="Proteomes" id="UP000430692"/>
    </source>
</evidence>
<comment type="caution">
    <text evidence="1">The sequence shown here is derived from an EMBL/GenBank/DDBJ whole genome shotgun (WGS) entry which is preliminary data.</text>
</comment>
<name>A0A6I4VS83_9BACL</name>
<dbReference type="RefSeq" id="WP_160799767.1">
    <property type="nucleotide sequence ID" value="NZ_WUUL01000002.1"/>
</dbReference>
<keyword evidence="2" id="KW-1185">Reference proteome</keyword>
<evidence type="ECO:0000313" key="1">
    <source>
        <dbReference type="EMBL" id="MXQ52670.1"/>
    </source>
</evidence>
<reference evidence="1 2" key="1">
    <citation type="submission" date="2019-12" db="EMBL/GenBank/DDBJ databases">
        <title>Whole-genome analyses of novel actinobacteria.</title>
        <authorList>
            <person name="Sahin N."/>
            <person name="Saygin H."/>
        </authorList>
    </citation>
    <scope>NUCLEOTIDE SEQUENCE [LARGE SCALE GENOMIC DNA]</scope>
    <source>
        <strain evidence="1 2">KC615</strain>
    </source>
</reference>
<proteinExistence type="predicted"/>
<sequence length="46" mass="5797">MPNWLSKQLMQAFRKKDRNQIRFLNRCWFTFIKKEYDEKASKNLFP</sequence>
<dbReference type="NCBIfam" id="NF033225">
    <property type="entry name" value="spore_CmpA"/>
    <property type="match status" value="1"/>
</dbReference>
<gene>
    <name evidence="1" type="primary">cmpA</name>
    <name evidence="1" type="ORF">GSM42_02730</name>
</gene>
<protein>
    <submittedName>
        <fullName evidence="1">Cortex morphogenetic protein CmpA</fullName>
    </submittedName>
</protein>
<dbReference type="AlphaFoldDB" id="A0A6I4VS83"/>
<dbReference type="EMBL" id="WUUL01000002">
    <property type="protein sequence ID" value="MXQ52670.1"/>
    <property type="molecule type" value="Genomic_DNA"/>
</dbReference>
<dbReference type="Proteomes" id="UP000430692">
    <property type="component" value="Unassembled WGS sequence"/>
</dbReference>
<dbReference type="Pfam" id="PF26301">
    <property type="entry name" value="spore_CmpA"/>
    <property type="match status" value="1"/>
</dbReference>
<dbReference type="InterPro" id="IPR047764">
    <property type="entry name" value="CmpA"/>
</dbReference>